<evidence type="ECO:0000256" key="5">
    <source>
        <dbReference type="PROSITE-ProRule" id="PRU00335"/>
    </source>
</evidence>
<reference evidence="7" key="1">
    <citation type="submission" date="2021-01" db="EMBL/GenBank/DDBJ databases">
        <title>Whole genome shotgun sequence of Rhizocola hellebori NBRC 109834.</title>
        <authorList>
            <person name="Komaki H."/>
            <person name="Tamura T."/>
        </authorList>
    </citation>
    <scope>NUCLEOTIDE SEQUENCE</scope>
    <source>
        <strain evidence="7">NBRC 109834</strain>
    </source>
</reference>
<dbReference type="InterPro" id="IPR009057">
    <property type="entry name" value="Homeodomain-like_sf"/>
</dbReference>
<dbReference type="Pfam" id="PF17932">
    <property type="entry name" value="TetR_C_24"/>
    <property type="match status" value="1"/>
</dbReference>
<keyword evidence="1" id="KW-0678">Repressor</keyword>
<keyword evidence="8" id="KW-1185">Reference proteome</keyword>
<dbReference type="EMBL" id="BONY01000053">
    <property type="protein sequence ID" value="GIH08667.1"/>
    <property type="molecule type" value="Genomic_DNA"/>
</dbReference>
<keyword evidence="2" id="KW-0805">Transcription regulation</keyword>
<dbReference type="PROSITE" id="PS50977">
    <property type="entry name" value="HTH_TETR_2"/>
    <property type="match status" value="1"/>
</dbReference>
<dbReference type="Gene3D" id="1.10.357.10">
    <property type="entry name" value="Tetracycline Repressor, domain 2"/>
    <property type="match status" value="1"/>
</dbReference>
<accession>A0A8J3VJN4</accession>
<name>A0A8J3VJN4_9ACTN</name>
<evidence type="ECO:0000256" key="3">
    <source>
        <dbReference type="ARBA" id="ARBA00023125"/>
    </source>
</evidence>
<keyword evidence="4" id="KW-0804">Transcription</keyword>
<dbReference type="SUPFAM" id="SSF48498">
    <property type="entry name" value="Tetracyclin repressor-like, C-terminal domain"/>
    <property type="match status" value="1"/>
</dbReference>
<dbReference type="Gene3D" id="1.10.10.60">
    <property type="entry name" value="Homeodomain-like"/>
    <property type="match status" value="1"/>
</dbReference>
<evidence type="ECO:0000256" key="1">
    <source>
        <dbReference type="ARBA" id="ARBA00022491"/>
    </source>
</evidence>
<evidence type="ECO:0000259" key="6">
    <source>
        <dbReference type="PROSITE" id="PS50977"/>
    </source>
</evidence>
<evidence type="ECO:0000256" key="4">
    <source>
        <dbReference type="ARBA" id="ARBA00023163"/>
    </source>
</evidence>
<dbReference type="PRINTS" id="PR00455">
    <property type="entry name" value="HTHTETR"/>
</dbReference>
<evidence type="ECO:0000313" key="8">
    <source>
        <dbReference type="Proteomes" id="UP000612899"/>
    </source>
</evidence>
<dbReference type="GO" id="GO:0000976">
    <property type="term" value="F:transcription cis-regulatory region binding"/>
    <property type="evidence" value="ECO:0007669"/>
    <property type="project" value="TreeGrafter"/>
</dbReference>
<sequence>MLTGMARPSGRRDEILDAFIRSVAERGYERTNFGDIASELGMSKGTIVHHFGTKDQLLRELQERYMRQRLDEAQRILAATDQPADRVAALIYAAVFYQAYHRDEAVAFQREILHLRESPALEDARKLRAEYSALVTGVVRDGMADGTFRPGDANLMALMFYGSVQWMWTWYDPTGRVGPEEIAAQQVDLVMGGLLSDQGRFSLAKRDEISALVQRCLAA</sequence>
<dbReference type="Pfam" id="PF00440">
    <property type="entry name" value="TetR_N"/>
    <property type="match status" value="1"/>
</dbReference>
<keyword evidence="3 5" id="KW-0238">DNA-binding</keyword>
<dbReference type="InterPro" id="IPR050109">
    <property type="entry name" value="HTH-type_TetR-like_transc_reg"/>
</dbReference>
<proteinExistence type="predicted"/>
<protein>
    <submittedName>
        <fullName evidence="7">TetR family transcriptional regulator</fullName>
    </submittedName>
</protein>
<dbReference type="PANTHER" id="PTHR30055">
    <property type="entry name" value="HTH-TYPE TRANSCRIPTIONAL REGULATOR RUTR"/>
    <property type="match status" value="1"/>
</dbReference>
<feature type="domain" description="HTH tetR-type" evidence="6">
    <location>
        <begin position="9"/>
        <end position="69"/>
    </location>
</feature>
<gene>
    <name evidence="7" type="ORF">Rhe02_67340</name>
</gene>
<dbReference type="GO" id="GO:0003700">
    <property type="term" value="F:DNA-binding transcription factor activity"/>
    <property type="evidence" value="ECO:0007669"/>
    <property type="project" value="TreeGrafter"/>
</dbReference>
<dbReference type="PANTHER" id="PTHR30055:SF175">
    <property type="entry name" value="HTH-TYPE TRANSCRIPTIONAL REPRESSOR KSTR2"/>
    <property type="match status" value="1"/>
</dbReference>
<comment type="caution">
    <text evidence="7">The sequence shown here is derived from an EMBL/GenBank/DDBJ whole genome shotgun (WGS) entry which is preliminary data.</text>
</comment>
<evidence type="ECO:0000256" key="2">
    <source>
        <dbReference type="ARBA" id="ARBA00023015"/>
    </source>
</evidence>
<dbReference type="SUPFAM" id="SSF46689">
    <property type="entry name" value="Homeodomain-like"/>
    <property type="match status" value="1"/>
</dbReference>
<evidence type="ECO:0000313" key="7">
    <source>
        <dbReference type="EMBL" id="GIH08667.1"/>
    </source>
</evidence>
<dbReference type="InterPro" id="IPR041490">
    <property type="entry name" value="KstR2_TetR_C"/>
</dbReference>
<organism evidence="7 8">
    <name type="scientific">Rhizocola hellebori</name>
    <dbReference type="NCBI Taxonomy" id="1392758"/>
    <lineage>
        <taxon>Bacteria</taxon>
        <taxon>Bacillati</taxon>
        <taxon>Actinomycetota</taxon>
        <taxon>Actinomycetes</taxon>
        <taxon>Micromonosporales</taxon>
        <taxon>Micromonosporaceae</taxon>
        <taxon>Rhizocola</taxon>
    </lineage>
</organism>
<feature type="DNA-binding region" description="H-T-H motif" evidence="5">
    <location>
        <begin position="32"/>
        <end position="51"/>
    </location>
</feature>
<dbReference type="AlphaFoldDB" id="A0A8J3VJN4"/>
<dbReference type="Proteomes" id="UP000612899">
    <property type="component" value="Unassembled WGS sequence"/>
</dbReference>
<dbReference type="InterPro" id="IPR036271">
    <property type="entry name" value="Tet_transcr_reg_TetR-rel_C_sf"/>
</dbReference>
<dbReference type="InterPro" id="IPR001647">
    <property type="entry name" value="HTH_TetR"/>
</dbReference>